<proteinExistence type="predicted"/>
<gene>
    <name evidence="4" type="ORF">EI42_00847</name>
</gene>
<keyword evidence="5" id="KW-1185">Reference proteome</keyword>
<dbReference type="PANTHER" id="PTHR44591:SF3">
    <property type="entry name" value="RESPONSE REGULATORY DOMAIN-CONTAINING PROTEIN"/>
    <property type="match status" value="1"/>
</dbReference>
<accession>A0A326UE05</accession>
<dbReference type="AlphaFoldDB" id="A0A326UE05"/>
<dbReference type="SUPFAM" id="SSF52172">
    <property type="entry name" value="CheY-like"/>
    <property type="match status" value="1"/>
</dbReference>
<organism evidence="4 5">
    <name type="scientific">Thermosporothrix hazakensis</name>
    <dbReference type="NCBI Taxonomy" id="644383"/>
    <lineage>
        <taxon>Bacteria</taxon>
        <taxon>Bacillati</taxon>
        <taxon>Chloroflexota</taxon>
        <taxon>Ktedonobacteria</taxon>
        <taxon>Ktedonobacterales</taxon>
        <taxon>Thermosporotrichaceae</taxon>
        <taxon>Thermosporothrix</taxon>
    </lineage>
</organism>
<sequence length="137" mass="15467">MEGGIEMAKIVFCEDEERIQKLVRVMLRSTPHELYLAADGREGLALIEQVRPDIIFTDISMPYYDGFQLARMVKERPELAHIPIIFISAFSQRSMIDEGYEYGGASYLVKPFSAAELYEKIAAFSSISNPDTSSHVP</sequence>
<dbReference type="InterPro" id="IPR001789">
    <property type="entry name" value="Sig_transdc_resp-reg_receiver"/>
</dbReference>
<keyword evidence="1 2" id="KW-0597">Phosphoprotein</keyword>
<dbReference type="OrthoDB" id="324626at2"/>
<comment type="caution">
    <text evidence="4">The sequence shown here is derived from an EMBL/GenBank/DDBJ whole genome shotgun (WGS) entry which is preliminary data.</text>
</comment>
<dbReference type="Gene3D" id="3.40.50.2300">
    <property type="match status" value="1"/>
</dbReference>
<evidence type="ECO:0000256" key="1">
    <source>
        <dbReference type="ARBA" id="ARBA00022553"/>
    </source>
</evidence>
<name>A0A326UE05_THEHA</name>
<reference evidence="4 5" key="1">
    <citation type="submission" date="2018-06" db="EMBL/GenBank/DDBJ databases">
        <title>Genomic Encyclopedia of Archaeal and Bacterial Type Strains, Phase II (KMG-II): from individual species to whole genera.</title>
        <authorList>
            <person name="Goeker M."/>
        </authorList>
    </citation>
    <scope>NUCLEOTIDE SEQUENCE [LARGE SCALE GENOMIC DNA]</scope>
    <source>
        <strain evidence="4 5">ATCC BAA-1881</strain>
    </source>
</reference>
<evidence type="ECO:0000313" key="5">
    <source>
        <dbReference type="Proteomes" id="UP000248806"/>
    </source>
</evidence>
<dbReference type="InterPro" id="IPR011006">
    <property type="entry name" value="CheY-like_superfamily"/>
</dbReference>
<dbReference type="PROSITE" id="PS50110">
    <property type="entry name" value="RESPONSE_REGULATORY"/>
    <property type="match status" value="1"/>
</dbReference>
<dbReference type="Proteomes" id="UP000248806">
    <property type="component" value="Unassembled WGS sequence"/>
</dbReference>
<dbReference type="Pfam" id="PF00072">
    <property type="entry name" value="Response_reg"/>
    <property type="match status" value="1"/>
</dbReference>
<evidence type="ECO:0000256" key="2">
    <source>
        <dbReference type="PROSITE-ProRule" id="PRU00169"/>
    </source>
</evidence>
<dbReference type="PANTHER" id="PTHR44591">
    <property type="entry name" value="STRESS RESPONSE REGULATOR PROTEIN 1"/>
    <property type="match status" value="1"/>
</dbReference>
<dbReference type="EMBL" id="QKUF01000001">
    <property type="protein sequence ID" value="PZW36667.1"/>
    <property type="molecule type" value="Genomic_DNA"/>
</dbReference>
<dbReference type="InterPro" id="IPR050595">
    <property type="entry name" value="Bact_response_regulator"/>
</dbReference>
<dbReference type="SMART" id="SM00448">
    <property type="entry name" value="REC"/>
    <property type="match status" value="1"/>
</dbReference>
<feature type="domain" description="Response regulatory" evidence="3">
    <location>
        <begin position="9"/>
        <end position="125"/>
    </location>
</feature>
<evidence type="ECO:0000313" key="4">
    <source>
        <dbReference type="EMBL" id="PZW36667.1"/>
    </source>
</evidence>
<feature type="modified residue" description="4-aspartylphosphate" evidence="2">
    <location>
        <position position="58"/>
    </location>
</feature>
<protein>
    <submittedName>
        <fullName evidence="4">Twitching motility two-component system response regulator PilG/two-component system cell cycle response regulator DivK</fullName>
    </submittedName>
</protein>
<evidence type="ECO:0000259" key="3">
    <source>
        <dbReference type="PROSITE" id="PS50110"/>
    </source>
</evidence>
<dbReference type="GO" id="GO:0000160">
    <property type="term" value="P:phosphorelay signal transduction system"/>
    <property type="evidence" value="ECO:0007669"/>
    <property type="project" value="InterPro"/>
</dbReference>